<dbReference type="AlphaFoldDB" id="A0A2U1LA60"/>
<dbReference type="PANTHER" id="PTHR13806">
    <property type="entry name" value="FLOTILLIN-RELATED"/>
    <property type="match status" value="1"/>
</dbReference>
<comment type="subcellular location">
    <subcellularLocation>
        <location evidence="1">Cell membrane</location>
        <topology evidence="1">Lipid-anchor</topology>
    </subcellularLocation>
    <subcellularLocation>
        <location evidence="1">Membrane</location>
        <location evidence="1">Caveola</location>
    </subcellularLocation>
</comment>
<protein>
    <recommendedName>
        <fullName evidence="1">Flotillin-like</fullName>
    </recommendedName>
</protein>
<evidence type="ECO:0000256" key="1">
    <source>
        <dbReference type="RuleBase" id="RU366054"/>
    </source>
</evidence>
<comment type="similarity">
    <text evidence="1">Belongs to the band 7/mec-2 family. Flotillin subfamily.</text>
</comment>
<dbReference type="Proteomes" id="UP000245207">
    <property type="component" value="Unassembled WGS sequence"/>
</dbReference>
<dbReference type="InterPro" id="IPR027705">
    <property type="entry name" value="Flotillin_fam"/>
</dbReference>
<comment type="caution">
    <text evidence="2">The sequence shown here is derived from an EMBL/GenBank/DDBJ whole genome shotgun (WGS) entry which is preliminary data.</text>
</comment>
<keyword evidence="3" id="KW-1185">Reference proteome</keyword>
<dbReference type="GO" id="GO:0005901">
    <property type="term" value="C:caveola"/>
    <property type="evidence" value="ECO:0007669"/>
    <property type="project" value="UniProtKB-SubCell"/>
</dbReference>
<proteinExistence type="inferred from homology"/>
<gene>
    <name evidence="2" type="ORF">CTI12_AA352060</name>
</gene>
<dbReference type="OrthoDB" id="6080404at2759"/>
<accession>A0A2U1LA60</accession>
<organism evidence="2 3">
    <name type="scientific">Artemisia annua</name>
    <name type="common">Sweet wormwood</name>
    <dbReference type="NCBI Taxonomy" id="35608"/>
    <lineage>
        <taxon>Eukaryota</taxon>
        <taxon>Viridiplantae</taxon>
        <taxon>Streptophyta</taxon>
        <taxon>Embryophyta</taxon>
        <taxon>Tracheophyta</taxon>
        <taxon>Spermatophyta</taxon>
        <taxon>Magnoliopsida</taxon>
        <taxon>eudicotyledons</taxon>
        <taxon>Gunneridae</taxon>
        <taxon>Pentapetalae</taxon>
        <taxon>asterids</taxon>
        <taxon>campanulids</taxon>
        <taxon>Asterales</taxon>
        <taxon>Asteraceae</taxon>
        <taxon>Asteroideae</taxon>
        <taxon>Anthemideae</taxon>
        <taxon>Artemisiinae</taxon>
        <taxon>Artemisia</taxon>
    </lineage>
</organism>
<keyword evidence="1" id="KW-0472">Membrane</keyword>
<evidence type="ECO:0000313" key="3">
    <source>
        <dbReference type="Proteomes" id="UP000245207"/>
    </source>
</evidence>
<name>A0A2U1LA60_ARTAN</name>
<dbReference type="STRING" id="35608.A0A2U1LA60"/>
<dbReference type="EMBL" id="PKPP01010551">
    <property type="protein sequence ID" value="PWA45879.1"/>
    <property type="molecule type" value="Genomic_DNA"/>
</dbReference>
<keyword evidence="1" id="KW-1003">Cell membrane</keyword>
<dbReference type="PANTHER" id="PTHR13806:SF31">
    <property type="entry name" value="FLOTILLIN-LIKE PROTEIN 1-RELATED"/>
    <property type="match status" value="1"/>
</dbReference>
<evidence type="ECO:0000313" key="2">
    <source>
        <dbReference type="EMBL" id="PWA45879.1"/>
    </source>
</evidence>
<sequence>MGHFPKYTVAKASEYLIITGAGIDDIKIAKKAWILPGQSSRIFEIAPVDYTFKVQAVSADELPFLLPVVFTIGPQFSDEPSLQRNRV</sequence>
<reference evidence="2 3" key="1">
    <citation type="journal article" date="2018" name="Mol. Plant">
        <title>The genome of Artemisia annua provides insight into the evolution of Asteraceae family and artemisinin biosynthesis.</title>
        <authorList>
            <person name="Shen Q."/>
            <person name="Zhang L."/>
            <person name="Liao Z."/>
            <person name="Wang S."/>
            <person name="Yan T."/>
            <person name="Shi P."/>
            <person name="Liu M."/>
            <person name="Fu X."/>
            <person name="Pan Q."/>
            <person name="Wang Y."/>
            <person name="Lv Z."/>
            <person name="Lu X."/>
            <person name="Zhang F."/>
            <person name="Jiang W."/>
            <person name="Ma Y."/>
            <person name="Chen M."/>
            <person name="Hao X."/>
            <person name="Li L."/>
            <person name="Tang Y."/>
            <person name="Lv G."/>
            <person name="Zhou Y."/>
            <person name="Sun X."/>
            <person name="Brodelius P.E."/>
            <person name="Rose J.K.C."/>
            <person name="Tang K."/>
        </authorList>
    </citation>
    <scope>NUCLEOTIDE SEQUENCE [LARGE SCALE GENOMIC DNA]</scope>
    <source>
        <strain evidence="3">cv. Huhao1</strain>
        <tissue evidence="2">Leaf</tissue>
    </source>
</reference>